<proteinExistence type="predicted"/>
<dbReference type="KEGG" id="ttf:THTE_3468"/>
<dbReference type="AlphaFoldDB" id="A0A286RJD7"/>
<protein>
    <submittedName>
        <fullName evidence="1">Uncharacterized protein</fullName>
    </submittedName>
</protein>
<keyword evidence="2" id="KW-1185">Reference proteome</keyword>
<evidence type="ECO:0000313" key="1">
    <source>
        <dbReference type="EMBL" id="ASV76070.1"/>
    </source>
</evidence>
<name>A0A286RJD7_9BACT</name>
<dbReference type="EMBL" id="CP018477">
    <property type="protein sequence ID" value="ASV76070.1"/>
    <property type="molecule type" value="Genomic_DNA"/>
</dbReference>
<organism evidence="1 2">
    <name type="scientific">Thermogutta terrifontis</name>
    <dbReference type="NCBI Taxonomy" id="1331910"/>
    <lineage>
        <taxon>Bacteria</taxon>
        <taxon>Pseudomonadati</taxon>
        <taxon>Planctomycetota</taxon>
        <taxon>Planctomycetia</taxon>
        <taxon>Pirellulales</taxon>
        <taxon>Thermoguttaceae</taxon>
        <taxon>Thermogutta</taxon>
    </lineage>
</organism>
<dbReference type="Proteomes" id="UP000215086">
    <property type="component" value="Chromosome"/>
</dbReference>
<accession>A0A286RJD7</accession>
<sequence length="38" mass="4283">MFIVHSPSLSPDLPQCSQPPVEIIHPRRIRILPIQVPA</sequence>
<reference evidence="1 2" key="1">
    <citation type="journal article" name="Front. Microbiol.">
        <title>Sugar Metabolism of the First Thermophilic Planctomycete Thermogutta terrifontis: Comparative Genomic and Transcriptomic Approaches.</title>
        <authorList>
            <person name="Elcheninov A.G."/>
            <person name="Menzel P."/>
            <person name="Gudbergsdottir S.R."/>
            <person name="Slesarev A.I."/>
            <person name="Kadnikov V.V."/>
            <person name="Krogh A."/>
            <person name="Bonch-Osmolovskaya E.A."/>
            <person name="Peng X."/>
            <person name="Kublanov I.V."/>
        </authorList>
    </citation>
    <scope>NUCLEOTIDE SEQUENCE [LARGE SCALE GENOMIC DNA]</scope>
    <source>
        <strain evidence="1 2">R1</strain>
    </source>
</reference>
<gene>
    <name evidence="1" type="ORF">THTE_3468</name>
</gene>
<evidence type="ECO:0000313" key="2">
    <source>
        <dbReference type="Proteomes" id="UP000215086"/>
    </source>
</evidence>